<keyword evidence="1" id="KW-0732">Signal</keyword>
<feature type="chain" id="PRO_5047480052" description="Secretion system C-terminal sorting domain-containing protein" evidence="1">
    <location>
        <begin position="21"/>
        <end position="361"/>
    </location>
</feature>
<dbReference type="Proteomes" id="UP000600214">
    <property type="component" value="Unassembled WGS sequence"/>
</dbReference>
<feature type="signal peptide" evidence="1">
    <location>
        <begin position="1"/>
        <end position="20"/>
    </location>
</feature>
<dbReference type="EMBL" id="BMIA01000001">
    <property type="protein sequence ID" value="GGH28696.1"/>
    <property type="molecule type" value="Genomic_DNA"/>
</dbReference>
<evidence type="ECO:0000313" key="4">
    <source>
        <dbReference type="Proteomes" id="UP000600214"/>
    </source>
</evidence>
<name>A0ABQ1YL89_9BACT</name>
<proteinExistence type="predicted"/>
<accession>A0ABQ1YL89</accession>
<keyword evidence="4" id="KW-1185">Reference proteome</keyword>
<dbReference type="RefSeq" id="WP_188930297.1">
    <property type="nucleotide sequence ID" value="NZ_BMIA01000001.1"/>
</dbReference>
<comment type="caution">
    <text evidence="3">The sequence shown here is derived from an EMBL/GenBank/DDBJ whole genome shotgun (WGS) entry which is preliminary data.</text>
</comment>
<reference evidence="4" key="1">
    <citation type="journal article" date="2019" name="Int. J. Syst. Evol. Microbiol.">
        <title>The Global Catalogue of Microorganisms (GCM) 10K type strain sequencing project: providing services to taxonomists for standard genome sequencing and annotation.</title>
        <authorList>
            <consortium name="The Broad Institute Genomics Platform"/>
            <consortium name="The Broad Institute Genome Sequencing Center for Infectious Disease"/>
            <person name="Wu L."/>
            <person name="Ma J."/>
        </authorList>
    </citation>
    <scope>NUCLEOTIDE SEQUENCE [LARGE SCALE GENOMIC DNA]</scope>
    <source>
        <strain evidence="4">CGMCC 1.15288</strain>
    </source>
</reference>
<sequence>MRKTLFIYSLFLLSSLIASAQSIQGTLKYGSSSGNGIITLKNNGVTSYTGNITSFSIVVSSGAIFDFHFLSDLHYTFSSNPVSYTTKDSFGYHYYQFDWTGSLAVNLLPGATLDLITFKLDNSFGSSNPGVVTLWAGTDRSFPWSVKVNTIEAADPVDRFYSSGIAGSFLTNAPEYSFYEIPFLAAPLPVQLADFKAKKEEHAVKLTWITAEEINSRNFEIQHSADSKIWRKVGSVDASGESKQRLDYAFIHQSPEAGDNYYRLKMIDADETFSYSKINHVRLADIAGVYPNPASDVVYFRRGSESLLQNVELYDGSGRIVLKKRTDAGHIDVSSFVPGVYALKLTGNNGAIRNHKIIIGR</sequence>
<protein>
    <recommendedName>
        <fullName evidence="2">Secretion system C-terminal sorting domain-containing protein</fullName>
    </recommendedName>
</protein>
<gene>
    <name evidence="3" type="ORF">GCM10007423_15470</name>
</gene>
<evidence type="ECO:0000259" key="2">
    <source>
        <dbReference type="Pfam" id="PF18962"/>
    </source>
</evidence>
<evidence type="ECO:0000313" key="3">
    <source>
        <dbReference type="EMBL" id="GGH28696.1"/>
    </source>
</evidence>
<feature type="domain" description="Secretion system C-terminal sorting" evidence="2">
    <location>
        <begin position="289"/>
        <end position="359"/>
    </location>
</feature>
<dbReference type="InterPro" id="IPR026444">
    <property type="entry name" value="Secre_tail"/>
</dbReference>
<organism evidence="3 4">
    <name type="scientific">Dyadobacter endophyticus</name>
    <dbReference type="NCBI Taxonomy" id="1749036"/>
    <lineage>
        <taxon>Bacteria</taxon>
        <taxon>Pseudomonadati</taxon>
        <taxon>Bacteroidota</taxon>
        <taxon>Cytophagia</taxon>
        <taxon>Cytophagales</taxon>
        <taxon>Spirosomataceae</taxon>
        <taxon>Dyadobacter</taxon>
    </lineage>
</organism>
<dbReference type="NCBIfam" id="TIGR04183">
    <property type="entry name" value="Por_Secre_tail"/>
    <property type="match status" value="1"/>
</dbReference>
<evidence type="ECO:0000256" key="1">
    <source>
        <dbReference type="SAM" id="SignalP"/>
    </source>
</evidence>
<dbReference type="Pfam" id="PF18962">
    <property type="entry name" value="Por_Secre_tail"/>
    <property type="match status" value="1"/>
</dbReference>